<evidence type="ECO:0000313" key="3">
    <source>
        <dbReference type="Proteomes" id="UP001340816"/>
    </source>
</evidence>
<feature type="region of interest" description="Disordered" evidence="1">
    <location>
        <begin position="28"/>
        <end position="72"/>
    </location>
</feature>
<keyword evidence="3" id="KW-1185">Reference proteome</keyword>
<protein>
    <submittedName>
        <fullName evidence="2">Uncharacterized protein</fullName>
    </submittedName>
</protein>
<evidence type="ECO:0000313" key="2">
    <source>
        <dbReference type="EMBL" id="WSD20136.1"/>
    </source>
</evidence>
<dbReference type="EMBL" id="CP109135">
    <property type="protein sequence ID" value="WSD20136.1"/>
    <property type="molecule type" value="Genomic_DNA"/>
</dbReference>
<sequence>MRRITIWITATLAVAVLLFAFQLNLSGATGKSGDGGNHAEPGSTAPADPDQAKPGDDTPGEGEHVGKPGENK</sequence>
<gene>
    <name evidence="2" type="ORF">OHB35_46710</name>
</gene>
<dbReference type="RefSeq" id="WP_266750511.1">
    <property type="nucleotide sequence ID" value="NZ_CP108134.1"/>
</dbReference>
<proteinExistence type="predicted"/>
<reference evidence="2 3" key="1">
    <citation type="submission" date="2022-10" db="EMBL/GenBank/DDBJ databases">
        <title>The complete genomes of actinobacterial strains from the NBC collection.</title>
        <authorList>
            <person name="Joergensen T.S."/>
            <person name="Alvarez Arevalo M."/>
            <person name="Sterndorff E.B."/>
            <person name="Faurdal D."/>
            <person name="Vuksanovic O."/>
            <person name="Mourched A.-S."/>
            <person name="Charusanti P."/>
            <person name="Shaw S."/>
            <person name="Blin K."/>
            <person name="Weber T."/>
        </authorList>
    </citation>
    <scope>NUCLEOTIDE SEQUENCE [LARGE SCALE GENOMIC DNA]</scope>
    <source>
        <strain evidence="2 3">NBC 01752</strain>
    </source>
</reference>
<accession>A0ABZ1HRT1</accession>
<dbReference type="Proteomes" id="UP001340816">
    <property type="component" value="Chromosome"/>
</dbReference>
<name>A0ABZ1HRT1_STRPH</name>
<organism evidence="2 3">
    <name type="scientific">Streptomyces phaeochromogenes</name>
    <dbReference type="NCBI Taxonomy" id="1923"/>
    <lineage>
        <taxon>Bacteria</taxon>
        <taxon>Bacillati</taxon>
        <taxon>Actinomycetota</taxon>
        <taxon>Actinomycetes</taxon>
        <taxon>Kitasatosporales</taxon>
        <taxon>Streptomycetaceae</taxon>
        <taxon>Streptomyces</taxon>
        <taxon>Streptomyces phaeochromogenes group</taxon>
    </lineage>
</organism>
<evidence type="ECO:0000256" key="1">
    <source>
        <dbReference type="SAM" id="MobiDB-lite"/>
    </source>
</evidence>
<feature type="compositionally biased region" description="Basic and acidic residues" evidence="1">
    <location>
        <begin position="50"/>
        <end position="72"/>
    </location>
</feature>